<evidence type="ECO:0000313" key="2">
    <source>
        <dbReference type="Proteomes" id="UP000186997"/>
    </source>
</evidence>
<dbReference type="STRING" id="287098.SAMN05421665_3368"/>
<organism evidence="1 2">
    <name type="scientific">Yoonia rosea</name>
    <dbReference type="NCBI Taxonomy" id="287098"/>
    <lineage>
        <taxon>Bacteria</taxon>
        <taxon>Pseudomonadati</taxon>
        <taxon>Pseudomonadota</taxon>
        <taxon>Alphaproteobacteria</taxon>
        <taxon>Rhodobacterales</taxon>
        <taxon>Paracoccaceae</taxon>
        <taxon>Yoonia</taxon>
    </lineage>
</organism>
<sequence>MRRKESQCFSKRRFCANDRPQRKTDMGKAGPMSYKIIATILTDTNQSAEALDAAIALADRMDAHLDVYVVTISHTETNNYYIGAEALMVAQQTTDAMAEREAIETWLSQRMRGEVVRWSSQAATVQGPALTGYLARKLRFSDLVVLPRPYQENPEAASLVEACLFAAERPVLMIPKGCKAPDAGGHVLMGWNDGAEALAAARAAMPLLEQADITDICIIDPPMHAADRSDPGGAMAQYLMRHGTKSEVAVLAKTEPHVGDILLRRAKEVGAKMIVSGAYSHSRLREAVFGGATRNLLEMADLPILMSR</sequence>
<accession>A0A1R3XIW1</accession>
<reference evidence="2" key="1">
    <citation type="submission" date="2017-01" db="EMBL/GenBank/DDBJ databases">
        <authorList>
            <person name="Varghese N."/>
            <person name="Submissions S."/>
        </authorList>
    </citation>
    <scope>NUCLEOTIDE SEQUENCE [LARGE SCALE GENOMIC DNA]</scope>
    <source>
        <strain evidence="2">DSM 29591</strain>
    </source>
</reference>
<dbReference type="Gene3D" id="3.40.50.12370">
    <property type="match status" value="1"/>
</dbReference>
<dbReference type="EMBL" id="FTPR01000004">
    <property type="protein sequence ID" value="SIT91456.1"/>
    <property type="molecule type" value="Genomic_DNA"/>
</dbReference>
<dbReference type="CDD" id="cd00293">
    <property type="entry name" value="USP-like"/>
    <property type="match status" value="1"/>
</dbReference>
<gene>
    <name evidence="1" type="ORF">SAMN05421665_3368</name>
</gene>
<dbReference type="AlphaFoldDB" id="A0A1R3XIW1"/>
<proteinExistence type="predicted"/>
<dbReference type="Proteomes" id="UP000186997">
    <property type="component" value="Unassembled WGS sequence"/>
</dbReference>
<name>A0A1R3XIW1_9RHOB</name>
<evidence type="ECO:0008006" key="3">
    <source>
        <dbReference type="Google" id="ProtNLM"/>
    </source>
</evidence>
<keyword evidence="2" id="KW-1185">Reference proteome</keyword>
<protein>
    <recommendedName>
        <fullName evidence="3">Universal stress protein family protein</fullName>
    </recommendedName>
</protein>
<dbReference type="SUPFAM" id="SSF52402">
    <property type="entry name" value="Adenine nucleotide alpha hydrolases-like"/>
    <property type="match status" value="2"/>
</dbReference>
<evidence type="ECO:0000313" key="1">
    <source>
        <dbReference type="EMBL" id="SIT91456.1"/>
    </source>
</evidence>